<dbReference type="EMBL" id="FNPK01000012">
    <property type="protein sequence ID" value="SDY50827.1"/>
    <property type="molecule type" value="Genomic_DNA"/>
</dbReference>
<dbReference type="GO" id="GO:0005524">
    <property type="term" value="F:ATP binding"/>
    <property type="evidence" value="ECO:0007669"/>
    <property type="project" value="UniProtKB-UniRule"/>
</dbReference>
<dbReference type="InterPro" id="IPR011761">
    <property type="entry name" value="ATP-grasp"/>
</dbReference>
<evidence type="ECO:0000313" key="3">
    <source>
        <dbReference type="EMBL" id="SDY50827.1"/>
    </source>
</evidence>
<dbReference type="STRING" id="595670.SAMN05421643_11256"/>
<dbReference type="PROSITE" id="PS50975">
    <property type="entry name" value="ATP_GRASP"/>
    <property type="match status" value="1"/>
</dbReference>
<keyword evidence="1" id="KW-0547">Nucleotide-binding</keyword>
<proteinExistence type="predicted"/>
<evidence type="ECO:0000259" key="2">
    <source>
        <dbReference type="PROSITE" id="PS50975"/>
    </source>
</evidence>
<dbReference type="RefSeq" id="WP_092690566.1">
    <property type="nucleotide sequence ID" value="NZ_FNPK01000012.1"/>
</dbReference>
<organism evidence="3 4">
    <name type="scientific">Acinetobacter kyonggiensis</name>
    <dbReference type="NCBI Taxonomy" id="595670"/>
    <lineage>
        <taxon>Bacteria</taxon>
        <taxon>Pseudomonadati</taxon>
        <taxon>Pseudomonadota</taxon>
        <taxon>Gammaproteobacteria</taxon>
        <taxon>Moraxellales</taxon>
        <taxon>Moraxellaceae</taxon>
        <taxon>Acinetobacter</taxon>
    </lineage>
</organism>
<protein>
    <submittedName>
        <fullName evidence="3">ATP-grasp domain-containing protein</fullName>
    </submittedName>
</protein>
<keyword evidence="1" id="KW-0067">ATP-binding</keyword>
<dbReference type="SUPFAM" id="SSF56059">
    <property type="entry name" value="Glutathione synthetase ATP-binding domain-like"/>
    <property type="match status" value="1"/>
</dbReference>
<dbReference type="Pfam" id="PF15632">
    <property type="entry name" value="ATPgrasp_Ter"/>
    <property type="match status" value="1"/>
</dbReference>
<gene>
    <name evidence="3" type="ORF">SAMN05421643_11256</name>
</gene>
<dbReference type="Gene3D" id="3.30.470.20">
    <property type="entry name" value="ATP-grasp fold, B domain"/>
    <property type="match status" value="1"/>
</dbReference>
<accession>A0A1H3KFA3</accession>
<dbReference type="AlphaFoldDB" id="A0A1H3KFA3"/>
<feature type="domain" description="ATP-grasp" evidence="2">
    <location>
        <begin position="120"/>
        <end position="310"/>
    </location>
</feature>
<sequence>MKSHYNIWIAESYSCQNDIIQLLKRSNLTDHLTIFCSHSKQRPELKLHADHFFQQPPVEDSATWLLEQCKVHAIQLLFCGKHGQFIEKFREEFARHDIQLITGAIGVTQQENINNKFLFGQICESLNLPNIPATKVDNPVGLKQAIEEYQQKYSHICAKPVYGVYGSGFVQLLNDVSYFKQFQLNTQCNTQQFIEAYAQLDQPIEYLIMPFLTGQECSVDIACSHGEILALVTRIKFKFYQECYIEHPCHEICKVLVQHFQCDGLINVQFKQNNQGVWHILEINPRPAGGFAYTQHTGINLIAELMAKKLQLVLQHTELLPVVQVLPITQSIKMDCKH</sequence>
<dbReference type="Proteomes" id="UP000199035">
    <property type="component" value="Unassembled WGS sequence"/>
</dbReference>
<evidence type="ECO:0000256" key="1">
    <source>
        <dbReference type="PROSITE-ProRule" id="PRU00409"/>
    </source>
</evidence>
<keyword evidence="4" id="KW-1185">Reference proteome</keyword>
<reference evidence="4" key="1">
    <citation type="submission" date="2016-10" db="EMBL/GenBank/DDBJ databases">
        <authorList>
            <person name="Varghese N."/>
            <person name="Submissions S."/>
        </authorList>
    </citation>
    <scope>NUCLEOTIDE SEQUENCE [LARGE SCALE GENOMIC DNA]</scope>
    <source>
        <strain evidence="4">ANC 5109</strain>
    </source>
</reference>
<dbReference type="GO" id="GO:0046872">
    <property type="term" value="F:metal ion binding"/>
    <property type="evidence" value="ECO:0007669"/>
    <property type="project" value="InterPro"/>
</dbReference>
<name>A0A1H3KFA3_9GAMM</name>
<evidence type="ECO:0000313" key="4">
    <source>
        <dbReference type="Proteomes" id="UP000199035"/>
    </source>
</evidence>